<feature type="compositionally biased region" description="Polar residues" evidence="1">
    <location>
        <begin position="281"/>
        <end position="293"/>
    </location>
</feature>
<protein>
    <recommendedName>
        <fullName evidence="4">Tyrosine-type recombinase/integrase</fullName>
    </recommendedName>
</protein>
<dbReference type="RefSeq" id="WP_130519776.1">
    <property type="nucleotide sequence ID" value="NZ_CP048638.1"/>
</dbReference>
<dbReference type="KEGG" id="roy:G3A56_27495"/>
<keyword evidence="2" id="KW-0614">Plasmid</keyword>
<dbReference type="GO" id="GO:0006310">
    <property type="term" value="P:DNA recombination"/>
    <property type="evidence" value="ECO:0007669"/>
    <property type="project" value="InterPro"/>
</dbReference>
<geneLocation type="plasmid" evidence="2 3">
    <name>p6</name>
</geneLocation>
<feature type="compositionally biased region" description="Polar residues" evidence="1">
    <location>
        <begin position="300"/>
        <end position="309"/>
    </location>
</feature>
<evidence type="ECO:0000256" key="1">
    <source>
        <dbReference type="SAM" id="MobiDB-lite"/>
    </source>
</evidence>
<dbReference type="Gene3D" id="1.10.443.10">
    <property type="entry name" value="Intergrase catalytic core"/>
    <property type="match status" value="1"/>
</dbReference>
<evidence type="ECO:0000313" key="2">
    <source>
        <dbReference type="EMBL" id="QIB41543.1"/>
    </source>
</evidence>
<dbReference type="EMBL" id="CP048638">
    <property type="protein sequence ID" value="QIB41543.1"/>
    <property type="molecule type" value="Genomic_DNA"/>
</dbReference>
<dbReference type="Proteomes" id="UP000464865">
    <property type="component" value="Plasmid p6"/>
</dbReference>
<evidence type="ECO:0000313" key="3">
    <source>
        <dbReference type="Proteomes" id="UP000464865"/>
    </source>
</evidence>
<sequence length="309" mass="34003">MVVATADDPYLTDASWRFIRAAIKWWITSEIGHEEAERFTRLFREKKPAVKPKLKLPKGVGPQLEQDLIHVLRNGNRGRFQLLAADMIEAGIATGLRPVEWKDASLVDDVLTVPNAKYRPGVSGNGEKRELFLLDDVITFEQRSAIDRVITALNGVEWDDIGTHVRRALRGAKAELRKMKLITPKEMKTRIYDARHQFAANAKNTLDYQGGEVAAAMGHRSAVTAHTSYGNRRKGRVGLPVKPSAVSVENVDKRSLAKLAGSIAKAVNQSVNIAQPKASDNGASNQTTNNEMSTAKVRATPSQTSGFKP</sequence>
<reference evidence="2 3" key="1">
    <citation type="submission" date="2020-02" db="EMBL/GenBank/DDBJ databases">
        <title>Plant-Promoting Endophytic Bacterium Rhizobium oryzihabitans sp. nov., Isolated from the Root of Rice.</title>
        <authorList>
            <person name="zhao J."/>
            <person name="Zhang G."/>
        </authorList>
    </citation>
    <scope>NUCLEOTIDE SEQUENCE [LARGE SCALE GENOMIC DNA]</scope>
    <source>
        <strain evidence="2 3">M15</strain>
        <plasmid evidence="2 3">p6</plasmid>
    </source>
</reference>
<gene>
    <name evidence="2" type="ORF">G3A56_27495</name>
</gene>
<keyword evidence="3" id="KW-1185">Reference proteome</keyword>
<proteinExistence type="predicted"/>
<organism evidence="2 3">
    <name type="scientific">Rhizobium oryzihabitans</name>
    <dbReference type="NCBI Taxonomy" id="2267833"/>
    <lineage>
        <taxon>Bacteria</taxon>
        <taxon>Pseudomonadati</taxon>
        <taxon>Pseudomonadota</taxon>
        <taxon>Alphaproteobacteria</taxon>
        <taxon>Hyphomicrobiales</taxon>
        <taxon>Rhizobiaceae</taxon>
        <taxon>Rhizobium/Agrobacterium group</taxon>
        <taxon>Rhizobium</taxon>
    </lineage>
</organism>
<dbReference type="GO" id="GO:0003677">
    <property type="term" value="F:DNA binding"/>
    <property type="evidence" value="ECO:0007669"/>
    <property type="project" value="InterPro"/>
</dbReference>
<feature type="region of interest" description="Disordered" evidence="1">
    <location>
        <begin position="274"/>
        <end position="309"/>
    </location>
</feature>
<dbReference type="AlphaFoldDB" id="A0A7L5BRY5"/>
<name>A0A7L5BRY5_9HYPH</name>
<accession>A0A7L5BRY5</accession>
<evidence type="ECO:0008006" key="4">
    <source>
        <dbReference type="Google" id="ProtNLM"/>
    </source>
</evidence>
<dbReference type="InterPro" id="IPR013762">
    <property type="entry name" value="Integrase-like_cat_sf"/>
</dbReference>
<dbReference type="GO" id="GO:0015074">
    <property type="term" value="P:DNA integration"/>
    <property type="evidence" value="ECO:0007669"/>
    <property type="project" value="InterPro"/>
</dbReference>